<evidence type="ECO:0000259" key="1">
    <source>
        <dbReference type="Pfam" id="PF09603"/>
    </source>
</evidence>
<dbReference type="Proteomes" id="UP000316916">
    <property type="component" value="Unassembled WGS sequence"/>
</dbReference>
<dbReference type="InterPro" id="IPR011871">
    <property type="entry name" value="Fib_succ_major"/>
</dbReference>
<keyword evidence="3" id="KW-1185">Reference proteome</keyword>
<name>A0A521DLD8_9FLAO</name>
<gene>
    <name evidence="2" type="ORF">SAMN06265171_105233</name>
</gene>
<reference evidence="2 3" key="1">
    <citation type="submission" date="2017-05" db="EMBL/GenBank/DDBJ databases">
        <authorList>
            <person name="Varghese N."/>
            <person name="Submissions S."/>
        </authorList>
    </citation>
    <scope>NUCLEOTIDE SEQUENCE [LARGE SCALE GENOMIC DNA]</scope>
    <source>
        <strain evidence="2 3">DSM 29371</strain>
    </source>
</reference>
<evidence type="ECO:0000313" key="3">
    <source>
        <dbReference type="Proteomes" id="UP000316916"/>
    </source>
</evidence>
<accession>A0A521DLD8</accession>
<sequence length="423" mass="44440">MKKIYLLPTVFLGILSYGQLGINNSDPKSTLDVVSKTTDGSTAEGFILPRVTGNALKAAEVAGVYGEDQNAVLVYVTEEPDPDNRTGQVEGMDSPGFYYFDAGSNRWLKMALAVTATAHITQLMCSSSSDSGFLEEGEPASGVNTSIPYNGGNGGTYDAISIPSTGVTGLTAILPSGTLNNGSGTLNFTIIGTPLTAGTAVFDLTIGGESCGFSRTVVASSSFADQVNVLINGQTRQMLTRNLGADPSQDPNVPSQSIMGNYYQWGKKNPVATAYTSSASISGWSTSTAANKSWNSGTEATPVKTANDPCPTGFRVPTRNEWLQFNSASTNTTIGTWVTAATNGSTNFSAAIVFSNNGTTLTLPTGGYRNETTGSLQNRARFGYYWSNTESSTNAFAINFGVSAINLTAYTRADGFIVRCISE</sequence>
<evidence type="ECO:0000313" key="2">
    <source>
        <dbReference type="EMBL" id="SMO72438.1"/>
    </source>
</evidence>
<dbReference type="AlphaFoldDB" id="A0A521DLD8"/>
<dbReference type="Pfam" id="PF09603">
    <property type="entry name" value="Fib_succ_major"/>
    <property type="match status" value="1"/>
</dbReference>
<dbReference type="RefSeq" id="WP_142718446.1">
    <property type="nucleotide sequence ID" value="NZ_FXTC01000005.1"/>
</dbReference>
<proteinExistence type="predicted"/>
<organism evidence="2 3">
    <name type="scientific">Chryseobacterium rhizoplanae</name>
    <dbReference type="NCBI Taxonomy" id="1609531"/>
    <lineage>
        <taxon>Bacteria</taxon>
        <taxon>Pseudomonadati</taxon>
        <taxon>Bacteroidota</taxon>
        <taxon>Flavobacteriia</taxon>
        <taxon>Flavobacteriales</taxon>
        <taxon>Weeksellaceae</taxon>
        <taxon>Chryseobacterium group</taxon>
        <taxon>Chryseobacterium</taxon>
    </lineage>
</organism>
<dbReference type="EMBL" id="FXTC01000005">
    <property type="protein sequence ID" value="SMO72438.1"/>
    <property type="molecule type" value="Genomic_DNA"/>
</dbReference>
<feature type="domain" description="Fibrobacter succinogenes major paralogous" evidence="1">
    <location>
        <begin position="250"/>
        <end position="421"/>
    </location>
</feature>
<protein>
    <submittedName>
        <fullName evidence="2">Major paralogous domain-containing protein</fullName>
    </submittedName>
</protein>